<dbReference type="Gene3D" id="3.30.70.920">
    <property type="match status" value="1"/>
</dbReference>
<dbReference type="SUPFAM" id="SSF54909">
    <property type="entry name" value="Dimeric alpha+beta barrel"/>
    <property type="match status" value="1"/>
</dbReference>
<organism evidence="3 4">
    <name type="scientific">Actinomadura syzygii</name>
    <dbReference type="NCBI Taxonomy" id="1427538"/>
    <lineage>
        <taxon>Bacteria</taxon>
        <taxon>Bacillati</taxon>
        <taxon>Actinomycetota</taxon>
        <taxon>Actinomycetes</taxon>
        <taxon>Streptosporangiales</taxon>
        <taxon>Thermomonosporaceae</taxon>
        <taxon>Actinomadura</taxon>
    </lineage>
</organism>
<reference evidence="3 4" key="1">
    <citation type="submission" date="2019-08" db="EMBL/GenBank/DDBJ databases">
        <title>Actinomadura sp. nov. CYP1-5 isolated from mountain soil.</title>
        <authorList>
            <person name="Songsumanus A."/>
            <person name="Kuncharoen N."/>
            <person name="Kudo T."/>
            <person name="Yuki M."/>
            <person name="Igarashi Y."/>
            <person name="Tanasupawat S."/>
        </authorList>
    </citation>
    <scope>NUCLEOTIDE SEQUENCE [LARGE SCALE GENOMIC DNA]</scope>
    <source>
        <strain evidence="3 4">GKU157</strain>
    </source>
</reference>
<evidence type="ECO:0000313" key="4">
    <source>
        <dbReference type="Proteomes" id="UP000322634"/>
    </source>
</evidence>
<proteinExistence type="predicted"/>
<accession>A0A5D0TTN5</accession>
<evidence type="ECO:0000259" key="2">
    <source>
        <dbReference type="Pfam" id="PF01037"/>
    </source>
</evidence>
<dbReference type="AlphaFoldDB" id="A0A5D0TTN5"/>
<name>A0A5D0TTN5_9ACTN</name>
<feature type="domain" description="Transcription regulator AsnC/Lrp ligand binding" evidence="2">
    <location>
        <begin position="7"/>
        <end position="72"/>
    </location>
</feature>
<dbReference type="InterPro" id="IPR019887">
    <property type="entry name" value="Tscrpt_reg_AsnC/Lrp_C"/>
</dbReference>
<dbReference type="Pfam" id="PF01037">
    <property type="entry name" value="AsnC_trans_reg"/>
    <property type="match status" value="1"/>
</dbReference>
<gene>
    <name evidence="3" type="ORF">FXF65_38285</name>
</gene>
<sequence>MVRAYVLIQVGTGEVLAHRAAIARVDGVVAVSAVVGPYDAIGLVEADTLDGLERITVEGIQAVAGVTRTITCPVRGSGTAIETSHRMTRRTPTEPPATAQTA</sequence>
<keyword evidence="4" id="KW-1185">Reference proteome</keyword>
<dbReference type="InterPro" id="IPR011008">
    <property type="entry name" value="Dimeric_a/b-barrel"/>
</dbReference>
<dbReference type="Proteomes" id="UP000322634">
    <property type="component" value="Unassembled WGS sequence"/>
</dbReference>
<evidence type="ECO:0000256" key="1">
    <source>
        <dbReference type="SAM" id="MobiDB-lite"/>
    </source>
</evidence>
<feature type="region of interest" description="Disordered" evidence="1">
    <location>
        <begin position="77"/>
        <end position="102"/>
    </location>
</feature>
<protein>
    <submittedName>
        <fullName evidence="3">Lrp/AsnC family transcriptional regulator</fullName>
    </submittedName>
</protein>
<dbReference type="OrthoDB" id="9797216at2"/>
<comment type="caution">
    <text evidence="3">The sequence shown here is derived from an EMBL/GenBank/DDBJ whole genome shotgun (WGS) entry which is preliminary data.</text>
</comment>
<dbReference type="EMBL" id="VSFF01000016">
    <property type="protein sequence ID" value="TYC08726.1"/>
    <property type="molecule type" value="Genomic_DNA"/>
</dbReference>
<evidence type="ECO:0000313" key="3">
    <source>
        <dbReference type="EMBL" id="TYC08726.1"/>
    </source>
</evidence>